<gene>
    <name evidence="6" type="ORF">K437DRAFT_250308</name>
</gene>
<dbReference type="InParanoid" id="A0A066VF46"/>
<dbReference type="PROSITE" id="PS50082">
    <property type="entry name" value="WD_REPEATS_2"/>
    <property type="match status" value="3"/>
</dbReference>
<protein>
    <submittedName>
        <fullName evidence="6">WD40 repeat-like protein</fullName>
    </submittedName>
</protein>
<dbReference type="InterPro" id="IPR019775">
    <property type="entry name" value="WD40_repeat_CS"/>
</dbReference>
<dbReference type="SUPFAM" id="SSF50978">
    <property type="entry name" value="WD40 repeat-like"/>
    <property type="match status" value="1"/>
</dbReference>
<dbReference type="Gene3D" id="2.130.10.10">
    <property type="entry name" value="YVTN repeat-like/Quinoprotein amine dehydrogenase"/>
    <property type="match status" value="2"/>
</dbReference>
<dbReference type="PROSITE" id="PS00678">
    <property type="entry name" value="WD_REPEATS_1"/>
    <property type="match status" value="1"/>
</dbReference>
<dbReference type="InterPro" id="IPR036322">
    <property type="entry name" value="WD40_repeat_dom_sf"/>
</dbReference>
<evidence type="ECO:0000256" key="3">
    <source>
        <dbReference type="ARBA" id="ARBA00022737"/>
    </source>
</evidence>
<name>A0A066VF46_TILAU</name>
<dbReference type="CDD" id="cd00200">
    <property type="entry name" value="WD40"/>
    <property type="match status" value="1"/>
</dbReference>
<dbReference type="GeneID" id="25263355"/>
<evidence type="ECO:0000313" key="6">
    <source>
        <dbReference type="EMBL" id="KDN40106.1"/>
    </source>
</evidence>
<accession>A0A066VF46</accession>
<dbReference type="InterPro" id="IPR020472">
    <property type="entry name" value="WD40_PAC1"/>
</dbReference>
<dbReference type="InterPro" id="IPR015943">
    <property type="entry name" value="WD40/YVTN_repeat-like_dom_sf"/>
</dbReference>
<dbReference type="PANTHER" id="PTHR19862">
    <property type="entry name" value="WD REPEAT-CONTAINING PROTEIN 48"/>
    <property type="match status" value="1"/>
</dbReference>
<comment type="similarity">
    <text evidence="1">Belongs to the WD repeat WDR48 family.</text>
</comment>
<dbReference type="EMBL" id="JMSN01000095">
    <property type="protein sequence ID" value="KDN40106.1"/>
    <property type="molecule type" value="Genomic_DNA"/>
</dbReference>
<proteinExistence type="inferred from homology"/>
<dbReference type="PANTHER" id="PTHR19862:SF14">
    <property type="entry name" value="WD REPEAT-CONTAINING PROTEIN 48"/>
    <property type="match status" value="1"/>
</dbReference>
<evidence type="ECO:0000256" key="1">
    <source>
        <dbReference type="ARBA" id="ARBA00006917"/>
    </source>
</evidence>
<keyword evidence="2 4" id="KW-0853">WD repeat</keyword>
<dbReference type="InterPro" id="IPR001680">
    <property type="entry name" value="WD40_rpt"/>
</dbReference>
<evidence type="ECO:0000256" key="2">
    <source>
        <dbReference type="ARBA" id="ARBA00022574"/>
    </source>
</evidence>
<evidence type="ECO:0000256" key="4">
    <source>
        <dbReference type="PROSITE-ProRule" id="PRU00221"/>
    </source>
</evidence>
<keyword evidence="3" id="KW-0677">Repeat</keyword>
<keyword evidence="7" id="KW-1185">Reference proteome</keyword>
<dbReference type="GO" id="GO:0000724">
    <property type="term" value="P:double-strand break repair via homologous recombination"/>
    <property type="evidence" value="ECO:0007669"/>
    <property type="project" value="TreeGrafter"/>
</dbReference>
<dbReference type="InterPro" id="IPR021772">
    <property type="entry name" value="WDR48/Bun107"/>
</dbReference>
<dbReference type="InterPro" id="IPR051246">
    <property type="entry name" value="WDR48"/>
</dbReference>
<evidence type="ECO:0000256" key="5">
    <source>
        <dbReference type="SAM" id="MobiDB-lite"/>
    </source>
</evidence>
<feature type="repeat" description="WD" evidence="4">
    <location>
        <begin position="251"/>
        <end position="283"/>
    </location>
</feature>
<dbReference type="STRING" id="1037660.A0A066VF46"/>
<evidence type="ECO:0000313" key="7">
    <source>
        <dbReference type="Proteomes" id="UP000027361"/>
    </source>
</evidence>
<dbReference type="Pfam" id="PF00400">
    <property type="entry name" value="WD40"/>
    <property type="match status" value="3"/>
</dbReference>
<feature type="repeat" description="WD" evidence="4">
    <location>
        <begin position="389"/>
        <end position="430"/>
    </location>
</feature>
<feature type="compositionally biased region" description="Acidic residues" evidence="5">
    <location>
        <begin position="93"/>
        <end position="106"/>
    </location>
</feature>
<feature type="region of interest" description="Disordered" evidence="5">
    <location>
        <begin position="569"/>
        <end position="620"/>
    </location>
</feature>
<feature type="region of interest" description="Disordered" evidence="5">
    <location>
        <begin position="91"/>
        <end position="124"/>
    </location>
</feature>
<dbReference type="PROSITE" id="PS50294">
    <property type="entry name" value="WD_REPEATS_REGION"/>
    <property type="match status" value="3"/>
</dbReference>
<dbReference type="RefSeq" id="XP_013241290.1">
    <property type="nucleotide sequence ID" value="XM_013385836.1"/>
</dbReference>
<feature type="region of interest" description="Disordered" evidence="5">
    <location>
        <begin position="179"/>
        <end position="221"/>
    </location>
</feature>
<dbReference type="Pfam" id="PF11816">
    <property type="entry name" value="DUF3337"/>
    <property type="match status" value="1"/>
</dbReference>
<dbReference type="OrthoDB" id="2421129at2759"/>
<dbReference type="FunCoup" id="A0A066VF46">
    <property type="interactions" value="513"/>
</dbReference>
<feature type="repeat" description="WD" evidence="4">
    <location>
        <begin position="296"/>
        <end position="333"/>
    </location>
</feature>
<reference evidence="6 7" key="1">
    <citation type="submission" date="2014-05" db="EMBL/GenBank/DDBJ databases">
        <title>Draft genome sequence of a rare smut relative, Tilletiaria anomala UBC 951.</title>
        <authorList>
            <consortium name="DOE Joint Genome Institute"/>
            <person name="Toome M."/>
            <person name="Kuo A."/>
            <person name="Henrissat B."/>
            <person name="Lipzen A."/>
            <person name="Tritt A."/>
            <person name="Yoshinaga Y."/>
            <person name="Zane M."/>
            <person name="Barry K."/>
            <person name="Grigoriev I.V."/>
            <person name="Spatafora J.W."/>
            <person name="Aimea M.C."/>
        </authorList>
    </citation>
    <scope>NUCLEOTIDE SEQUENCE [LARGE SCALE GENOMIC DNA]</scope>
    <source>
        <strain evidence="6 7">UBC 951</strain>
    </source>
</reference>
<organism evidence="6 7">
    <name type="scientific">Tilletiaria anomala (strain ATCC 24038 / CBS 436.72 / UBC 951)</name>
    <dbReference type="NCBI Taxonomy" id="1037660"/>
    <lineage>
        <taxon>Eukaryota</taxon>
        <taxon>Fungi</taxon>
        <taxon>Dikarya</taxon>
        <taxon>Basidiomycota</taxon>
        <taxon>Ustilaginomycotina</taxon>
        <taxon>Exobasidiomycetes</taxon>
        <taxon>Georgefischeriales</taxon>
        <taxon>Tilletiariaceae</taxon>
        <taxon>Tilletiaria</taxon>
    </lineage>
</organism>
<dbReference type="HOGENOM" id="CLU_002197_1_0_1"/>
<comment type="caution">
    <text evidence="6">The sequence shown here is derived from an EMBL/GenBank/DDBJ whole genome shotgun (WGS) entry which is preliminary data.</text>
</comment>
<dbReference type="Proteomes" id="UP000027361">
    <property type="component" value="Unassembled WGS sequence"/>
</dbReference>
<dbReference type="GO" id="GO:0043130">
    <property type="term" value="F:ubiquitin binding"/>
    <property type="evidence" value="ECO:0007669"/>
    <property type="project" value="TreeGrafter"/>
</dbReference>
<dbReference type="SMART" id="SM00320">
    <property type="entry name" value="WD40"/>
    <property type="match status" value="8"/>
</dbReference>
<sequence>MVIADARGLQRVSYSLPPPSNDEALPCFQVPPFVDVESRLHRSGPLLIPTEIYGGKEAHSSSGAASKDSGSRHATHTLAVTSLALDLVTCVGDDGESSEDDSDETQSSEGARKPTWTRPVRPYPRGILYTAGRDGLTASWDLKLPVQCRESTRQAIGGASPNQEGDMTNLELSLAEDGHLPSSTQADQHWRSDSTSRMHRPAAPSLIPGLQKSPASGRPTSIKVSPHTFQAVQPFWHPKARRRKPAFRQCIQSHTDWVNEIVLCNDNQTLISASSDRTVKAWNPHHTASQFKPHSIGSHADYVKCLALAPAVSKVFSGGFDRCVKLWDLNAGRSGDGEPVFQLGPGGGQSESSVYALATDESARTVAVGSTEHIVSVWDVRAKRQIAKLIGHTNNVKSLLISNDGQQILSGSSDSTIRLWSVAEQRCLHTFEHHNDSVWSLYSDHPRLDIFYSGDRQGYVCKVDWERCAEVDEGECVVLCRDSVAGQDESTLENTQHNGSATRGKATSAAAWSQRHKQLTHSGIHKIVAIDNAYFCTASNSSSVRVWEDIPTRCEREALYTSVQANAARMLGNPSDSPGQLAPQKHATRPSPLRNDLTQSSASPRSGHAPLPGSSGVSFSEPEASVAACSPSPSRMAGLVGVRMTSSPLARFNLTQEEGSDEHAHSYHFNGIPFDSLVNLSPFNELYAVGRSSVSVRRSFVVPRTHGMGTESMNTFNHPVSSAAARMHLVNTDMSPLRSAYDAASLPAALQFDVVGTMQSPSSSLRFSHSFKHAHQATSPPNSDVAPSINSRTSLVLDAEEDRELGVGHQLQAAFEERELAQDATPLRGSPAEVLEGSHGLIRSCMLNDRRHVLTIDTAGNVALWDIIKCTCLGTFEAHQVRTAALADSPLPENDIERENWKAVSYPGEVLEAVRERIEGCGATPLWCTADTRAGSLTVHLQEPRCYDAEMYLDELSFLPPAAMKEDQRVNVGKLLLRNLLHGFFTAEVSVRSGKLAGSTALAAEAHEVFEVEGDALAIQTPSFAALRPRTPGMTISMVTSPSIPAIFPSSTPFSPGSSSGLNRMLNALKIPADGPSNYFDSHPSTIPLPSTEVNAVMTPNSKTTPTGFMSRFKRARPKSQKQSRNVYGDVAAVDTTVSSTANASAEHTRVRAAREILCRTMKPLPESDAPVYGLPHSTPVVFSESSADAGQYEVTYRGLVGSTAVDVPALELCAPRWLLAMLFQGELQQKDPIKSSFILQPYSGGASDGVAPAGVFHTMPALPSGNACLTATQMLRMKKVATYVAEKLDMQLPHAGDDSIVASRRPSAVSSSGDATPSVLGAAAGGLWAHETIEILCNHVVLPPNLTLAQCRRFLWKNSADMRLEYRLRQCSD</sequence>
<dbReference type="PRINTS" id="PR00320">
    <property type="entry name" value="GPROTEINBRPT"/>
</dbReference>
<dbReference type="OMA" id="PMWLGDV"/>